<dbReference type="InterPro" id="IPR001295">
    <property type="entry name" value="Dihydroorotate_DH_CS"/>
</dbReference>
<keyword evidence="5 9" id="KW-0285">Flavoprotein</keyword>
<evidence type="ECO:0000256" key="4">
    <source>
        <dbReference type="ARBA" id="ARBA00022490"/>
    </source>
</evidence>
<dbReference type="GO" id="GO:0044205">
    <property type="term" value="P:'de novo' UMP biosynthetic process"/>
    <property type="evidence" value="ECO:0007669"/>
    <property type="project" value="UniProtKB-UniRule"/>
</dbReference>
<comment type="subcellular location">
    <subcellularLocation>
        <location evidence="1 9">Cytoplasm</location>
    </subcellularLocation>
</comment>
<feature type="domain" description="Dihydroorotate dehydrogenase catalytic" evidence="10">
    <location>
        <begin position="8"/>
        <end position="293"/>
    </location>
</feature>
<dbReference type="PIRSF" id="PIRSF000164">
    <property type="entry name" value="DHO_oxidase"/>
    <property type="match status" value="1"/>
</dbReference>
<comment type="caution">
    <text evidence="9">Lacks conserved residue(s) required for the propagation of feature annotation.</text>
</comment>
<dbReference type="UniPathway" id="UPA00070"/>
<evidence type="ECO:0000313" key="12">
    <source>
        <dbReference type="Proteomes" id="UP000229708"/>
    </source>
</evidence>
<dbReference type="HAMAP" id="MF_00224">
    <property type="entry name" value="DHO_dh_type1"/>
    <property type="match status" value="1"/>
</dbReference>
<feature type="binding site" evidence="9">
    <location>
        <position position="170"/>
    </location>
    <ligand>
        <name>FMN</name>
        <dbReference type="ChEBI" id="CHEBI:58210"/>
    </ligand>
</feature>
<evidence type="ECO:0000256" key="5">
    <source>
        <dbReference type="ARBA" id="ARBA00022630"/>
    </source>
</evidence>
<dbReference type="GO" id="GO:0004152">
    <property type="term" value="F:dihydroorotate dehydrogenase activity"/>
    <property type="evidence" value="ECO:0007669"/>
    <property type="project" value="UniProtKB-UniRule"/>
</dbReference>
<dbReference type="EMBL" id="PFJI01000085">
    <property type="protein sequence ID" value="PIX73753.1"/>
    <property type="molecule type" value="Genomic_DNA"/>
</dbReference>
<keyword evidence="4 9" id="KW-0963">Cytoplasm</keyword>
<feature type="binding site" evidence="9">
    <location>
        <begin position="49"/>
        <end position="50"/>
    </location>
    <ligand>
        <name>FMN</name>
        <dbReference type="ChEBI" id="CHEBI:58210"/>
    </ligand>
</feature>
<accession>A0A2M7M0C9</accession>
<dbReference type="InterPro" id="IPR005720">
    <property type="entry name" value="Dihydroorotate_DH_cat"/>
</dbReference>
<gene>
    <name evidence="9" type="primary">pyrD</name>
    <name evidence="11" type="ORF">COZ39_02010</name>
</gene>
<dbReference type="AlphaFoldDB" id="A0A2M7M0C9"/>
<evidence type="ECO:0000259" key="10">
    <source>
        <dbReference type="Pfam" id="PF01180"/>
    </source>
</evidence>
<comment type="caution">
    <text evidence="11">The sequence shown here is derived from an EMBL/GenBank/DDBJ whole genome shotgun (WGS) entry which is preliminary data.</text>
</comment>
<organism evidence="11 12">
    <name type="scientific">Candidatus Roizmanbacteria bacterium CG_4_10_14_3_um_filter_33_21</name>
    <dbReference type="NCBI Taxonomy" id="1974830"/>
    <lineage>
        <taxon>Bacteria</taxon>
        <taxon>Candidatus Roizmaniibacteriota</taxon>
    </lineage>
</organism>
<comment type="similarity">
    <text evidence="3 9">Belongs to the dihydroorotate dehydrogenase family. Type 1 subfamily.</text>
</comment>
<feature type="active site" description="Nucleophile" evidence="9">
    <location>
        <position position="133"/>
    </location>
</feature>
<feature type="binding site" evidence="9">
    <location>
        <position position="223"/>
    </location>
    <ligand>
        <name>FMN</name>
        <dbReference type="ChEBI" id="CHEBI:58210"/>
    </ligand>
</feature>
<dbReference type="Pfam" id="PF01180">
    <property type="entry name" value="DHO_dh"/>
    <property type="match status" value="1"/>
</dbReference>
<keyword evidence="7 9" id="KW-0665">Pyrimidine biosynthesis</keyword>
<evidence type="ECO:0000256" key="9">
    <source>
        <dbReference type="HAMAP-Rule" id="MF_00224"/>
    </source>
</evidence>
<comment type="pathway">
    <text evidence="2 9">Pyrimidine metabolism; UMP biosynthesis via de novo pathway.</text>
</comment>
<dbReference type="InterPro" id="IPR013785">
    <property type="entry name" value="Aldolase_TIM"/>
</dbReference>
<keyword evidence="8 9" id="KW-0560">Oxidoreductase</keyword>
<reference evidence="12" key="1">
    <citation type="submission" date="2017-09" db="EMBL/GenBank/DDBJ databases">
        <title>Depth-based differentiation of microbial function through sediment-hosted aquifers and enrichment of novel symbionts in the deep terrestrial subsurface.</title>
        <authorList>
            <person name="Probst A.J."/>
            <person name="Ladd B."/>
            <person name="Jarett J.K."/>
            <person name="Geller-Mcgrath D.E."/>
            <person name="Sieber C.M.K."/>
            <person name="Emerson J.B."/>
            <person name="Anantharaman K."/>
            <person name="Thomas B.C."/>
            <person name="Malmstrom R."/>
            <person name="Stieglmeier M."/>
            <person name="Klingl A."/>
            <person name="Woyke T."/>
            <person name="Ryan C.M."/>
            <person name="Banfield J.F."/>
        </authorList>
    </citation>
    <scope>NUCLEOTIDE SEQUENCE [LARGE SCALE GENOMIC DNA]</scope>
</reference>
<feature type="binding site" evidence="9">
    <location>
        <position position="196"/>
    </location>
    <ligand>
        <name>FMN</name>
        <dbReference type="ChEBI" id="CHEBI:58210"/>
    </ligand>
</feature>
<evidence type="ECO:0000256" key="7">
    <source>
        <dbReference type="ARBA" id="ARBA00022975"/>
    </source>
</evidence>
<feature type="binding site" evidence="9">
    <location>
        <begin position="73"/>
        <end position="77"/>
    </location>
    <ligand>
        <name>substrate</name>
    </ligand>
</feature>
<evidence type="ECO:0000256" key="3">
    <source>
        <dbReference type="ARBA" id="ARBA00008008"/>
    </source>
</evidence>
<dbReference type="EC" id="1.3.-.-" evidence="9"/>
<dbReference type="InterPro" id="IPR024920">
    <property type="entry name" value="Dihydroorotate_DH_1"/>
</dbReference>
<feature type="binding site" evidence="9">
    <location>
        <position position="25"/>
    </location>
    <ligand>
        <name>FMN</name>
        <dbReference type="ChEBI" id="CHEBI:58210"/>
    </ligand>
</feature>
<dbReference type="InterPro" id="IPR012135">
    <property type="entry name" value="Dihydroorotate_DH_1_2"/>
</dbReference>
<protein>
    <recommendedName>
        <fullName evidence="9">Dihydroorotate dehydrogenase</fullName>
        <shortName evidence="9">DHOD</shortName>
        <shortName evidence="9">DHODase</shortName>
        <shortName evidence="9">DHOdehase</shortName>
        <ecNumber evidence="9">1.3.-.-</ecNumber>
    </recommendedName>
</protein>
<evidence type="ECO:0000256" key="1">
    <source>
        <dbReference type="ARBA" id="ARBA00004496"/>
    </source>
</evidence>
<dbReference type="PANTHER" id="PTHR48109:SF1">
    <property type="entry name" value="DIHYDROOROTATE DEHYDROGENASE (FUMARATE)"/>
    <property type="match status" value="1"/>
</dbReference>
<dbReference type="PROSITE" id="PS00911">
    <property type="entry name" value="DHODEHASE_1"/>
    <property type="match status" value="1"/>
</dbReference>
<proteinExistence type="inferred from homology"/>
<name>A0A2M7M0C9_9BACT</name>
<sequence>MDYQIMNLKTTFCKIKFSSPLISVSGIVVDTNRNINLSKIKGVSGITTKSISILPREGNPIPRVASFKVGYINSVGLRNPGVHQAIKDIKLLKQKTNKPIIVSIVAFQMMEFSLLVQEIAKCEPDFIELNLSCPNVDDEAGKPFATDPFIAAIAVTEVKKVIKHIPIIAKLTPNTLDIKRVAHEVEMAGADAISAINTTGPGMLIDIKKRKPIIGNRVGGISGQAIKPIALRCVNDIFKTVKIPIIGIGGISSAQDAIEMIMAGATLVGIGSAIYQGGQKIFNTIETEMKSILITEKIKSLKTIRGII</sequence>
<dbReference type="GO" id="GO:0005737">
    <property type="term" value="C:cytoplasm"/>
    <property type="evidence" value="ECO:0007669"/>
    <property type="project" value="UniProtKB-SubCell"/>
</dbReference>
<feature type="binding site" evidence="9">
    <location>
        <position position="130"/>
    </location>
    <ligand>
        <name>FMN</name>
        <dbReference type="ChEBI" id="CHEBI:58210"/>
    </ligand>
</feature>
<dbReference type="InterPro" id="IPR050074">
    <property type="entry name" value="DHO_dehydrogenase"/>
</dbReference>
<dbReference type="Proteomes" id="UP000229708">
    <property type="component" value="Unassembled WGS sequence"/>
</dbReference>
<comment type="cofactor">
    <cofactor evidence="9">
        <name>FMN</name>
        <dbReference type="ChEBI" id="CHEBI:58210"/>
    </cofactor>
    <text evidence="9">Binds 1 FMN per subunit.</text>
</comment>
<feature type="binding site" evidence="9">
    <location>
        <position position="49"/>
    </location>
    <ligand>
        <name>substrate</name>
    </ligand>
</feature>
<dbReference type="NCBIfam" id="NF005574">
    <property type="entry name" value="PRK07259.1"/>
    <property type="match status" value="1"/>
</dbReference>
<evidence type="ECO:0000256" key="8">
    <source>
        <dbReference type="ARBA" id="ARBA00023002"/>
    </source>
</evidence>
<feature type="binding site" evidence="9">
    <location>
        <begin position="197"/>
        <end position="198"/>
    </location>
    <ligand>
        <name>substrate</name>
    </ligand>
</feature>
<dbReference type="PROSITE" id="PS00912">
    <property type="entry name" value="DHODEHASE_2"/>
    <property type="match status" value="1"/>
</dbReference>
<keyword evidence="6 9" id="KW-0288">FMN</keyword>
<dbReference type="InterPro" id="IPR049622">
    <property type="entry name" value="Dihydroorotate_DH_I"/>
</dbReference>
<dbReference type="FunFam" id="3.20.20.70:FF:000027">
    <property type="entry name" value="Dihydropyrimidine dehydrogenase [NADP(+)]"/>
    <property type="match status" value="1"/>
</dbReference>
<dbReference type="Gene3D" id="3.20.20.70">
    <property type="entry name" value="Aldolase class I"/>
    <property type="match status" value="1"/>
</dbReference>
<dbReference type="PANTHER" id="PTHR48109">
    <property type="entry name" value="DIHYDROOROTATE DEHYDROGENASE (QUINONE), MITOCHONDRIAL-RELATED"/>
    <property type="match status" value="1"/>
</dbReference>
<evidence type="ECO:0000313" key="11">
    <source>
        <dbReference type="EMBL" id="PIX73753.1"/>
    </source>
</evidence>
<dbReference type="GO" id="GO:0006207">
    <property type="term" value="P:'de novo' pyrimidine nucleobase biosynthetic process"/>
    <property type="evidence" value="ECO:0007669"/>
    <property type="project" value="InterPro"/>
</dbReference>
<comment type="catalytic activity">
    <reaction evidence="9">
        <text>(S)-dihydroorotate + A = orotate + AH2</text>
        <dbReference type="Rhea" id="RHEA:18073"/>
        <dbReference type="ChEBI" id="CHEBI:13193"/>
        <dbReference type="ChEBI" id="CHEBI:17499"/>
        <dbReference type="ChEBI" id="CHEBI:30839"/>
        <dbReference type="ChEBI" id="CHEBI:30864"/>
    </reaction>
</comment>
<dbReference type="SUPFAM" id="SSF51395">
    <property type="entry name" value="FMN-linked oxidoreductases"/>
    <property type="match status" value="1"/>
</dbReference>
<feature type="binding site" evidence="9">
    <location>
        <position position="130"/>
    </location>
    <ligand>
        <name>substrate</name>
    </ligand>
</feature>
<dbReference type="NCBIfam" id="TIGR01037">
    <property type="entry name" value="pyrD_sub1_fam"/>
    <property type="match status" value="1"/>
</dbReference>
<comment type="function">
    <text evidence="9">Catalyzes the conversion of dihydroorotate to orotate.</text>
</comment>
<evidence type="ECO:0000256" key="6">
    <source>
        <dbReference type="ARBA" id="ARBA00022643"/>
    </source>
</evidence>
<evidence type="ECO:0000256" key="2">
    <source>
        <dbReference type="ARBA" id="ARBA00004725"/>
    </source>
</evidence>
<feature type="binding site" evidence="9">
    <location>
        <begin position="271"/>
        <end position="272"/>
    </location>
    <ligand>
        <name>FMN</name>
        <dbReference type="ChEBI" id="CHEBI:58210"/>
    </ligand>
</feature>
<feature type="binding site" evidence="9">
    <location>
        <begin position="249"/>
        <end position="250"/>
    </location>
    <ligand>
        <name>FMN</name>
        <dbReference type="ChEBI" id="CHEBI:58210"/>
    </ligand>
</feature>